<dbReference type="InterPro" id="IPR036388">
    <property type="entry name" value="WH-like_DNA-bd_sf"/>
</dbReference>
<keyword evidence="5" id="KW-1185">Reference proteome</keyword>
<gene>
    <name evidence="4" type="ORF">M5X19_21855</name>
</gene>
<evidence type="ECO:0000256" key="2">
    <source>
        <dbReference type="ARBA" id="ARBA00006479"/>
    </source>
</evidence>
<dbReference type="EMBL" id="JAMDMX010000075">
    <property type="protein sequence ID" value="MCY9695527.1"/>
    <property type="molecule type" value="Genomic_DNA"/>
</dbReference>
<protein>
    <submittedName>
        <fullName evidence="4">ROK family transcriptional regulator</fullName>
    </submittedName>
</protein>
<keyword evidence="3" id="KW-0119">Carbohydrate metabolism</keyword>
<evidence type="ECO:0000256" key="3">
    <source>
        <dbReference type="ARBA" id="ARBA00022629"/>
    </source>
</evidence>
<dbReference type="Pfam" id="PF00480">
    <property type="entry name" value="ROK"/>
    <property type="match status" value="1"/>
</dbReference>
<proteinExistence type="inferred from homology"/>
<evidence type="ECO:0000313" key="5">
    <source>
        <dbReference type="Proteomes" id="UP001527099"/>
    </source>
</evidence>
<dbReference type="PANTHER" id="PTHR18964:SF149">
    <property type="entry name" value="BIFUNCTIONAL UDP-N-ACETYLGLUCOSAMINE 2-EPIMERASE_N-ACETYLMANNOSAMINE KINASE"/>
    <property type="match status" value="1"/>
</dbReference>
<accession>A0ABT4GH58</accession>
<dbReference type="Gene3D" id="1.10.10.10">
    <property type="entry name" value="Winged helix-like DNA-binding domain superfamily/Winged helix DNA-binding domain"/>
    <property type="match status" value="1"/>
</dbReference>
<dbReference type="InterPro" id="IPR043129">
    <property type="entry name" value="ATPase_NBD"/>
</dbReference>
<dbReference type="RefSeq" id="WP_268616821.1">
    <property type="nucleotide sequence ID" value="NZ_JAMDMX010000075.1"/>
</dbReference>
<dbReference type="Gene3D" id="3.30.420.40">
    <property type="match status" value="2"/>
</dbReference>
<organism evidence="4 5">
    <name type="scientific">Paenibacillus alginolyticus</name>
    <dbReference type="NCBI Taxonomy" id="59839"/>
    <lineage>
        <taxon>Bacteria</taxon>
        <taxon>Bacillati</taxon>
        <taxon>Bacillota</taxon>
        <taxon>Bacilli</taxon>
        <taxon>Bacillales</taxon>
        <taxon>Paenibacillaceae</taxon>
        <taxon>Paenibacillus</taxon>
    </lineage>
</organism>
<keyword evidence="3" id="KW-0859">Xylose metabolism</keyword>
<name>A0ABT4GH58_9BACL</name>
<comment type="function">
    <text evidence="1">Transcriptional repressor of xylose-utilizing enzymes.</text>
</comment>
<dbReference type="SUPFAM" id="SSF46785">
    <property type="entry name" value="Winged helix' DNA-binding domain"/>
    <property type="match status" value="1"/>
</dbReference>
<dbReference type="PANTHER" id="PTHR18964">
    <property type="entry name" value="ROK (REPRESSOR, ORF, KINASE) FAMILY"/>
    <property type="match status" value="1"/>
</dbReference>
<evidence type="ECO:0000256" key="1">
    <source>
        <dbReference type="ARBA" id="ARBA00002486"/>
    </source>
</evidence>
<comment type="caution">
    <text evidence="4">The sequence shown here is derived from an EMBL/GenBank/DDBJ whole genome shotgun (WGS) entry which is preliminary data.</text>
</comment>
<dbReference type="Proteomes" id="UP001527099">
    <property type="component" value="Unassembled WGS sequence"/>
</dbReference>
<dbReference type="SUPFAM" id="SSF53067">
    <property type="entry name" value="Actin-like ATPase domain"/>
    <property type="match status" value="1"/>
</dbReference>
<comment type="similarity">
    <text evidence="2">Belongs to the ROK (NagC/XylR) family.</text>
</comment>
<reference evidence="4 5" key="1">
    <citation type="submission" date="2022-05" db="EMBL/GenBank/DDBJ databases">
        <title>Genome Sequencing of Bee-Associated Microbes.</title>
        <authorList>
            <person name="Dunlap C."/>
        </authorList>
    </citation>
    <scope>NUCLEOTIDE SEQUENCE [LARGE SCALE GENOMIC DNA]</scope>
    <source>
        <strain evidence="4 5">NRRL B-14421</strain>
    </source>
</reference>
<dbReference type="InterPro" id="IPR000600">
    <property type="entry name" value="ROK"/>
</dbReference>
<dbReference type="InterPro" id="IPR036390">
    <property type="entry name" value="WH_DNA-bd_sf"/>
</dbReference>
<evidence type="ECO:0000313" key="4">
    <source>
        <dbReference type="EMBL" id="MCY9695527.1"/>
    </source>
</evidence>
<sequence>MLGRNQTGNSKLVKQLNRQEILRKLRENKRVSRADLAKLTELSRPCVSALVDEMMKEGLIHEVGVGESKGGRKPILLEYNFQAYGVVGAIFEGSTLYMSIADLSGDLLVDYNFRLQQPTNGDMAIRCLELGLQTLLSKSGFEKSRLLGVGLGLPGITQRRDGTVSYAPSTGWMGLPVKQEIEERLGLPVVIDNDVNLMTLGEFHKGVGNGVKNQVYMYVGTGIGAGIILDGQFYRGSREASGEIGYMMVGQAKKLNRGEYGVFEGNYSVPVIQEKARKVLPSLMEEPGVIKQLIRHTEDGHTEAGRLLNDIYRHWAYGIANMVSILDPDLLILSGEMIDIEERGVEKIQGMLTEWVPYVPQIKLAALGYKAGIIGAIHSVLEAFPVVNSNKIYLSGGYVNENK</sequence>
<dbReference type="Pfam" id="PF13412">
    <property type="entry name" value="HTH_24"/>
    <property type="match status" value="1"/>
</dbReference>